<feature type="region of interest" description="Disordered" evidence="1">
    <location>
        <begin position="71"/>
        <end position="95"/>
    </location>
</feature>
<name>A0A7V6A0U8_9BACT</name>
<dbReference type="AlphaFoldDB" id="A0A7V6A0U8"/>
<reference evidence="2" key="1">
    <citation type="journal article" date="2020" name="mSystems">
        <title>Genome- and Community-Level Interaction Insights into Carbon Utilization and Element Cycling Functions of Hydrothermarchaeota in Hydrothermal Sediment.</title>
        <authorList>
            <person name="Zhou Z."/>
            <person name="Liu Y."/>
            <person name="Xu W."/>
            <person name="Pan J."/>
            <person name="Luo Z.H."/>
            <person name="Li M."/>
        </authorList>
    </citation>
    <scope>NUCLEOTIDE SEQUENCE [LARGE SCALE GENOMIC DNA]</scope>
    <source>
        <strain evidence="2">SpSt-767</strain>
    </source>
</reference>
<protein>
    <submittedName>
        <fullName evidence="2">Uncharacterized protein</fullName>
    </submittedName>
</protein>
<organism evidence="2">
    <name type="scientific">Desulfobacca acetoxidans</name>
    <dbReference type="NCBI Taxonomy" id="60893"/>
    <lineage>
        <taxon>Bacteria</taxon>
        <taxon>Pseudomonadati</taxon>
        <taxon>Thermodesulfobacteriota</taxon>
        <taxon>Desulfobaccia</taxon>
        <taxon>Desulfobaccales</taxon>
        <taxon>Desulfobaccaceae</taxon>
        <taxon>Desulfobacca</taxon>
    </lineage>
</organism>
<evidence type="ECO:0000256" key="1">
    <source>
        <dbReference type="SAM" id="MobiDB-lite"/>
    </source>
</evidence>
<proteinExistence type="predicted"/>
<dbReference type="EMBL" id="DTGR01000012">
    <property type="protein sequence ID" value="HHS28177.1"/>
    <property type="molecule type" value="Genomic_DNA"/>
</dbReference>
<accession>A0A7V6A0U8</accession>
<sequence length="95" mass="10406">MTPPGDVWSPRSWPCAGKVDLQQRLAARDHKVSWPDLMRHLAQVQSDVLGLDGRRQQLRTDMMGATHHALAAADGHPLGPMPEPESDPYGSGASW</sequence>
<comment type="caution">
    <text evidence="2">The sequence shown here is derived from an EMBL/GenBank/DDBJ whole genome shotgun (WGS) entry which is preliminary data.</text>
</comment>
<evidence type="ECO:0000313" key="2">
    <source>
        <dbReference type="EMBL" id="HHS28177.1"/>
    </source>
</evidence>
<gene>
    <name evidence="2" type="ORF">ENV52_00545</name>
</gene>